<keyword evidence="3" id="KW-1185">Reference proteome</keyword>
<feature type="transmembrane region" description="Helical" evidence="1">
    <location>
        <begin position="59"/>
        <end position="83"/>
    </location>
</feature>
<dbReference type="AlphaFoldDB" id="A0A4U0FD04"/>
<dbReference type="OrthoDB" id="2625314at2"/>
<reference evidence="2 3" key="1">
    <citation type="submission" date="2019-04" db="EMBL/GenBank/DDBJ databases">
        <title>Cohnella sp. nov., isolated from soil.</title>
        <authorList>
            <person name="Kim W."/>
        </authorList>
    </citation>
    <scope>NUCLEOTIDE SEQUENCE [LARGE SCALE GENOMIC DNA]</scope>
    <source>
        <strain evidence="2 3">CAU 1483</strain>
    </source>
</reference>
<evidence type="ECO:0000256" key="1">
    <source>
        <dbReference type="SAM" id="Phobius"/>
    </source>
</evidence>
<protein>
    <submittedName>
        <fullName evidence="2">Uncharacterized protein</fullName>
    </submittedName>
</protein>
<feature type="transmembrane region" description="Helical" evidence="1">
    <location>
        <begin position="31"/>
        <end position="47"/>
    </location>
</feature>
<keyword evidence="1" id="KW-0472">Membrane</keyword>
<organism evidence="2 3">
    <name type="scientific">Cohnella pontilimi</name>
    <dbReference type="NCBI Taxonomy" id="2564100"/>
    <lineage>
        <taxon>Bacteria</taxon>
        <taxon>Bacillati</taxon>
        <taxon>Bacillota</taxon>
        <taxon>Bacilli</taxon>
        <taxon>Bacillales</taxon>
        <taxon>Paenibacillaceae</taxon>
        <taxon>Cohnella</taxon>
    </lineage>
</organism>
<accession>A0A4U0FD04</accession>
<gene>
    <name evidence="2" type="ORF">E5161_07120</name>
</gene>
<evidence type="ECO:0000313" key="3">
    <source>
        <dbReference type="Proteomes" id="UP000309673"/>
    </source>
</evidence>
<keyword evidence="1" id="KW-0812">Transmembrane</keyword>
<proteinExistence type="predicted"/>
<comment type="caution">
    <text evidence="2">The sequence shown here is derived from an EMBL/GenBank/DDBJ whole genome shotgun (WGS) entry which is preliminary data.</text>
</comment>
<evidence type="ECO:0000313" key="2">
    <source>
        <dbReference type="EMBL" id="TJY42617.1"/>
    </source>
</evidence>
<feature type="transmembrane region" description="Helical" evidence="1">
    <location>
        <begin position="6"/>
        <end position="24"/>
    </location>
</feature>
<dbReference type="Proteomes" id="UP000309673">
    <property type="component" value="Unassembled WGS sequence"/>
</dbReference>
<sequence>MADLVYRLIMIPLVLIISSNILLYPWKYLKWAMALVILLSLIAMHGLEERLGIMKTPHWNMLQSVVMFSGYILFSRIMTWFILRVDRKEVQAP</sequence>
<keyword evidence="1" id="KW-1133">Transmembrane helix</keyword>
<dbReference type="RefSeq" id="WP_136777036.1">
    <property type="nucleotide sequence ID" value="NZ_SUPK01000003.1"/>
</dbReference>
<dbReference type="EMBL" id="SUPK01000003">
    <property type="protein sequence ID" value="TJY42617.1"/>
    <property type="molecule type" value="Genomic_DNA"/>
</dbReference>
<name>A0A4U0FD04_9BACL</name>